<dbReference type="AlphaFoldDB" id="A0AAX1EHG1"/>
<evidence type="ECO:0000313" key="4">
    <source>
        <dbReference type="EMBL" id="QBR84469.1"/>
    </source>
</evidence>
<dbReference type="InterPro" id="IPR050663">
    <property type="entry name" value="Ankyrin-SOCS_Box"/>
</dbReference>
<dbReference type="InterPro" id="IPR036770">
    <property type="entry name" value="Ankyrin_rpt-contain_sf"/>
</dbReference>
<feature type="repeat" description="ANK" evidence="3">
    <location>
        <begin position="272"/>
        <end position="305"/>
    </location>
</feature>
<dbReference type="InterPro" id="IPR002110">
    <property type="entry name" value="Ankyrin_rpt"/>
</dbReference>
<dbReference type="PANTHER" id="PTHR24193:SF121">
    <property type="entry name" value="ADA2A-CONTAINING COMPLEX COMPONENT 3, ISOFORM D"/>
    <property type="match status" value="1"/>
</dbReference>
<keyword evidence="2 3" id="KW-0040">ANK repeat</keyword>
<sequence length="376" mass="42092">MFFEQSPIEKPTTQIFIPFLFRKNVLMDDLDFFNEYIIGKWTEYSENIFMNEPEQNSPLAIALEKMENTLEQSRLNVAEQLKKDYLYIFSAIESNKILFTDFKTGYDVVIPSSSNISDVYLSKIRYNAYGMKIAIGPALPCFGNIVKQNHLLISLFQGNPEKLKETIDLPEFHCTSDGSDSLVSIYGTPLMISIANSLTENALSLIKAGASIDKYSVEFGNNPLLLAVTKGWNHVDTDSVVGQAKTDKKSQKPIIEALLDNHADVNCIHLKNAMTALHIACLRGDDPMLVKMLLEHGADKDSVDLMGRTPADLLDYEYKDAAELIESLLDNTPFGESGFPENRSFVATLPDRQERAENIACIKQIMNGVQLEPSLT</sequence>
<dbReference type="EMBL" id="CP038254">
    <property type="protein sequence ID" value="QBR84469.1"/>
    <property type="molecule type" value="Genomic_DNA"/>
</dbReference>
<evidence type="ECO:0000313" key="5">
    <source>
        <dbReference type="Proteomes" id="UP000295517"/>
    </source>
</evidence>
<dbReference type="Pfam" id="PF12796">
    <property type="entry name" value="Ank_2"/>
    <property type="match status" value="1"/>
</dbReference>
<keyword evidence="1" id="KW-0677">Repeat</keyword>
<dbReference type="SUPFAM" id="SSF48403">
    <property type="entry name" value="Ankyrin repeat"/>
    <property type="match status" value="1"/>
</dbReference>
<dbReference type="GO" id="GO:0000976">
    <property type="term" value="F:transcription cis-regulatory region binding"/>
    <property type="evidence" value="ECO:0007669"/>
    <property type="project" value="TreeGrafter"/>
</dbReference>
<accession>A0AAX1EHG1</accession>
<evidence type="ECO:0000256" key="1">
    <source>
        <dbReference type="ARBA" id="ARBA00022737"/>
    </source>
</evidence>
<reference evidence="4 5" key="1">
    <citation type="submission" date="2019-03" db="EMBL/GenBank/DDBJ databases">
        <title>Diverse conjugative elements silence natural transformation in Legionella species.</title>
        <authorList>
            <person name="Durieux I."/>
            <person name="Ginevra C."/>
            <person name="Attaiech L."/>
            <person name="Picq K."/>
            <person name="Juan P.A."/>
            <person name="Jarraud S."/>
            <person name="Charpentier X."/>
        </authorList>
    </citation>
    <scope>NUCLEOTIDE SEQUENCE [LARGE SCALE GENOMIC DNA]</scope>
    <source>
        <strain evidence="4 5">HL-0427-4011</strain>
    </source>
</reference>
<dbReference type="GO" id="GO:0045944">
    <property type="term" value="P:positive regulation of transcription by RNA polymerase II"/>
    <property type="evidence" value="ECO:0007669"/>
    <property type="project" value="TreeGrafter"/>
</dbReference>
<dbReference type="PANTHER" id="PTHR24193">
    <property type="entry name" value="ANKYRIN REPEAT PROTEIN"/>
    <property type="match status" value="1"/>
</dbReference>
<dbReference type="Gene3D" id="1.25.40.20">
    <property type="entry name" value="Ankyrin repeat-containing domain"/>
    <property type="match status" value="1"/>
</dbReference>
<organism evidence="4 5">
    <name type="scientific">Legionella israelensis</name>
    <dbReference type="NCBI Taxonomy" id="454"/>
    <lineage>
        <taxon>Bacteria</taxon>
        <taxon>Pseudomonadati</taxon>
        <taxon>Pseudomonadota</taxon>
        <taxon>Gammaproteobacteria</taxon>
        <taxon>Legionellales</taxon>
        <taxon>Legionellaceae</taxon>
        <taxon>Legionella</taxon>
    </lineage>
</organism>
<dbReference type="RefSeq" id="WP_135060696.1">
    <property type="nucleotide sequence ID" value="NZ_CP038254.1"/>
</dbReference>
<evidence type="ECO:0000256" key="3">
    <source>
        <dbReference type="PROSITE-ProRule" id="PRU00023"/>
    </source>
</evidence>
<name>A0AAX1EHG1_9GAMM</name>
<dbReference type="Proteomes" id="UP000295517">
    <property type="component" value="Chromosome"/>
</dbReference>
<dbReference type="PROSITE" id="PS50297">
    <property type="entry name" value="ANK_REP_REGION"/>
    <property type="match status" value="1"/>
</dbReference>
<dbReference type="PROSITE" id="PS50088">
    <property type="entry name" value="ANK_REPEAT"/>
    <property type="match status" value="1"/>
</dbReference>
<protein>
    <submittedName>
        <fullName evidence="4">Ankyrin repeat domain-containing protein</fullName>
    </submittedName>
</protein>
<evidence type="ECO:0000256" key="2">
    <source>
        <dbReference type="ARBA" id="ARBA00023043"/>
    </source>
</evidence>
<gene>
    <name evidence="4" type="ORF">E3983_08910</name>
</gene>
<proteinExistence type="predicted"/>
<dbReference type="SMART" id="SM00248">
    <property type="entry name" value="ANK"/>
    <property type="match status" value="3"/>
</dbReference>